<keyword evidence="19" id="KW-1185">Reference proteome</keyword>
<feature type="domain" description="RING-type" evidence="15">
    <location>
        <begin position="873"/>
        <end position="924"/>
    </location>
</feature>
<gene>
    <name evidence="18" type="ORF">AB6A40_003215</name>
</gene>
<comment type="subcellular location">
    <subcellularLocation>
        <location evidence="2">Cell projection</location>
        <location evidence="2">Axon</location>
    </subcellularLocation>
</comment>
<dbReference type="InterPro" id="IPR001841">
    <property type="entry name" value="Znf_RING"/>
</dbReference>
<evidence type="ECO:0000256" key="10">
    <source>
        <dbReference type="ARBA" id="ARBA00022786"/>
    </source>
</evidence>
<feature type="region of interest" description="Disordered" evidence="14">
    <location>
        <begin position="187"/>
        <end position="213"/>
    </location>
</feature>
<feature type="domain" description="B box-type" evidence="16">
    <location>
        <begin position="681"/>
        <end position="729"/>
    </location>
</feature>
<protein>
    <recommendedName>
        <fullName evidence="5">RCR-type E3 ubiquitin transferase</fullName>
        <ecNumber evidence="5">2.3.2.33</ecNumber>
    </recommendedName>
</protein>
<sequence length="1121" mass="125970">MSDNGERPEIANSGSLNGILRRPVLSFVTERHNLAHIRSAMSTAVARAVFFSHSFRVWNWLLKIVSVESSISDIIWQYLTALTSYAPLARWYTEDVTLATRLRLLPHPWRVCFIAGPVASRMVVQMHSFLHTVSVILKSGAVDPALRCLCFRAWTLQLTYHEQDMLSLICSVLSTVGRVLSDQSGEVSLQLDGSTPKSDTDLGDLAESESSSPSPVLKELVDLSNTLRIEATSRQAMVVCLTDGSGETFWESGEEDKNRSRSLTVHLQNESVSASLLALYIDNIRDEGHRITSVTVTTVDVNGAVKKLHSDALGYQFIGWTKCCLIGVSSVRVILKGPDQSSRLRQLRVFGFKAENDVLDDMEKREQISLRPSASHQLLFNYTQLDAFGLFQSIAAQAFGDEFSHEENGTLRQQILELLFSRVQLQSLQTYICSQMVNALEREVTNLRMKAKRNYSYACGLMVMLTKICGSRHGTDVFSVRNNLLLTLSELLLFAPQAVQFQAFETTERLIGLFSPSFVDCSKFIENLLVIIAKVISLQIRDKANHTVMTATLAVEVDDAPEYWRIDRLPTMDVGMLTKQFLSRLGDNCVDEKWMVVLRKEVAFHVMNLCQMNASDSLSSDRISTPNSASPLQSHLSSSRYTILKSKKFWLSVAALSILSDSFWLELSPIWQNMQDKKCNEPEHFCDNHDDGRTIAQVYCDVCECYLCHECFTVLHLNKRNRSHAVQLLGVSGKCPQIDIHEGCTRFRLSNLLILFHGSSLNGMVELTSNNSREFFLSSHSLKEEVSSVPSHTDQLLRRTSVHCRFCGNLLKQREQVHSGVCEHEECTRLAYFACSKVLLCGHPCCGIRNETDCLPCIICNNREVRQDADDLCVICFTDRLGGSPCIQLECGHIFHYLCVKAALEKKWIGPRILFRFMQCPLCRKQIEHPSLKELLEPMKALQADVASKARLRLEYDGLLQCPAITSENSEFHDDPEAYAMDRYVYVLCHKCGKPYFGGESRCQQALDSSQYNPEELLCGGCSNVSGSQVCGRHGVDYLEYKCRFCCSVAVYFCFGTSHFCAACHDDFQRLMCLPKQLLPKCPAGPRGIQLDGDCPLRVDHPATGEEFALGCGICRNLNTF</sequence>
<evidence type="ECO:0000256" key="9">
    <source>
        <dbReference type="ARBA" id="ARBA00022771"/>
    </source>
</evidence>
<keyword evidence="12" id="KW-0966">Cell projection</keyword>
<evidence type="ECO:0000256" key="4">
    <source>
        <dbReference type="ARBA" id="ARBA00005415"/>
    </source>
</evidence>
<dbReference type="AlphaFoldDB" id="A0ABD6EA55"/>
<dbReference type="GO" id="GO:0061630">
    <property type="term" value="F:ubiquitin protein ligase activity"/>
    <property type="evidence" value="ECO:0007669"/>
    <property type="project" value="UniProtKB-EC"/>
</dbReference>
<dbReference type="PANTHER" id="PTHR45943:SF1">
    <property type="entry name" value="E3 UBIQUITIN-PROTEIN LIGASE MYCBP2"/>
    <property type="match status" value="1"/>
</dbReference>
<comment type="pathway">
    <text evidence="3">Protein modification; protein ubiquitination.</text>
</comment>
<dbReference type="SMART" id="SM00184">
    <property type="entry name" value="RING"/>
    <property type="match status" value="1"/>
</dbReference>
<keyword evidence="9 13" id="KW-0863">Zinc-finger</keyword>
<evidence type="ECO:0000259" key="16">
    <source>
        <dbReference type="PROSITE" id="PS50119"/>
    </source>
</evidence>
<keyword evidence="8" id="KW-0677">Repeat</keyword>
<dbReference type="GO" id="GO:0099174">
    <property type="term" value="P:regulation of presynapse organization"/>
    <property type="evidence" value="ECO:0007669"/>
    <property type="project" value="UniProtKB-ARBA"/>
</dbReference>
<dbReference type="InterPro" id="IPR004939">
    <property type="entry name" value="APC_su10/DOC_dom"/>
</dbReference>
<dbReference type="InterPro" id="IPR013083">
    <property type="entry name" value="Znf_RING/FYVE/PHD"/>
</dbReference>
<name>A0ABD6EA55_9BILA</name>
<dbReference type="Gene3D" id="3.30.40.10">
    <property type="entry name" value="Zinc/RING finger domain, C3HC4 (zinc finger)"/>
    <property type="match status" value="1"/>
</dbReference>
<dbReference type="CDD" id="cd16463">
    <property type="entry name" value="RING-H2_PHR"/>
    <property type="match status" value="1"/>
</dbReference>
<keyword evidence="11" id="KW-0862">Zinc</keyword>
<accession>A0ABD6EA55</accession>
<evidence type="ECO:0000256" key="1">
    <source>
        <dbReference type="ARBA" id="ARBA00000333"/>
    </source>
</evidence>
<evidence type="ECO:0000256" key="11">
    <source>
        <dbReference type="ARBA" id="ARBA00022833"/>
    </source>
</evidence>
<evidence type="ECO:0000256" key="12">
    <source>
        <dbReference type="ARBA" id="ARBA00023273"/>
    </source>
</evidence>
<dbReference type="SUPFAM" id="SSF57850">
    <property type="entry name" value="RING/U-box"/>
    <property type="match status" value="1"/>
</dbReference>
<evidence type="ECO:0000256" key="5">
    <source>
        <dbReference type="ARBA" id="ARBA00012249"/>
    </source>
</evidence>
<dbReference type="PROSITE" id="PS50119">
    <property type="entry name" value="ZF_BBOX"/>
    <property type="match status" value="1"/>
</dbReference>
<dbReference type="FunFam" id="3.30.40.10:FF:000078">
    <property type="entry name" value="E3 ubiquitin-protein ligase MYCBP2 isoform X1"/>
    <property type="match status" value="1"/>
</dbReference>
<dbReference type="SMART" id="SM01337">
    <property type="entry name" value="APC10"/>
    <property type="match status" value="1"/>
</dbReference>
<dbReference type="InterPro" id="IPR000315">
    <property type="entry name" value="Znf_B-box"/>
</dbReference>
<evidence type="ECO:0000256" key="7">
    <source>
        <dbReference type="ARBA" id="ARBA00022723"/>
    </source>
</evidence>
<dbReference type="PANTHER" id="PTHR45943">
    <property type="entry name" value="E3 UBIQUITIN-PROTEIN LIGASE MYCBP2"/>
    <property type="match status" value="1"/>
</dbReference>
<reference evidence="18 19" key="1">
    <citation type="submission" date="2024-08" db="EMBL/GenBank/DDBJ databases">
        <title>Gnathostoma spinigerum genome.</title>
        <authorList>
            <person name="Gonzalez-Bertolin B."/>
            <person name="Monzon S."/>
            <person name="Zaballos A."/>
            <person name="Jimenez P."/>
            <person name="Dekumyoy P."/>
            <person name="Varona S."/>
            <person name="Cuesta I."/>
            <person name="Sumanam S."/>
            <person name="Adisakwattana P."/>
            <person name="Gasser R.B."/>
            <person name="Hernandez-Gonzalez A."/>
            <person name="Young N.D."/>
            <person name="Perteguer M.J."/>
        </authorList>
    </citation>
    <scope>NUCLEOTIDE SEQUENCE [LARGE SCALE GENOMIC DNA]</scope>
    <source>
        <strain evidence="18">AL3</strain>
        <tissue evidence="18">Liver</tissue>
    </source>
</reference>
<evidence type="ECO:0000256" key="8">
    <source>
        <dbReference type="ARBA" id="ARBA00022737"/>
    </source>
</evidence>
<dbReference type="Proteomes" id="UP001608902">
    <property type="component" value="Unassembled WGS sequence"/>
</dbReference>
<keyword evidence="7" id="KW-0479">Metal-binding</keyword>
<dbReference type="PROSITE" id="PS51284">
    <property type="entry name" value="DOC"/>
    <property type="match status" value="1"/>
</dbReference>
<proteinExistence type="inferred from homology"/>
<dbReference type="EC" id="2.3.2.33" evidence="5"/>
<evidence type="ECO:0000313" key="18">
    <source>
        <dbReference type="EMBL" id="MFH4976506.1"/>
    </source>
</evidence>
<dbReference type="SUPFAM" id="SSF49785">
    <property type="entry name" value="Galactose-binding domain-like"/>
    <property type="match status" value="1"/>
</dbReference>
<evidence type="ECO:0000256" key="2">
    <source>
        <dbReference type="ARBA" id="ARBA00004489"/>
    </source>
</evidence>
<dbReference type="InterPro" id="IPR008979">
    <property type="entry name" value="Galactose-bd-like_sf"/>
</dbReference>
<evidence type="ECO:0000313" key="19">
    <source>
        <dbReference type="Proteomes" id="UP001608902"/>
    </source>
</evidence>
<evidence type="ECO:0000256" key="6">
    <source>
        <dbReference type="ARBA" id="ARBA00022679"/>
    </source>
</evidence>
<dbReference type="Gene3D" id="2.60.120.260">
    <property type="entry name" value="Galactose-binding domain-like"/>
    <property type="match status" value="1"/>
</dbReference>
<dbReference type="CDD" id="cd19799">
    <property type="entry name" value="Bbox2_MYCBP2"/>
    <property type="match status" value="1"/>
</dbReference>
<organism evidence="18 19">
    <name type="scientific">Gnathostoma spinigerum</name>
    <dbReference type="NCBI Taxonomy" id="75299"/>
    <lineage>
        <taxon>Eukaryota</taxon>
        <taxon>Metazoa</taxon>
        <taxon>Ecdysozoa</taxon>
        <taxon>Nematoda</taxon>
        <taxon>Chromadorea</taxon>
        <taxon>Rhabditida</taxon>
        <taxon>Spirurina</taxon>
        <taxon>Gnathostomatomorpha</taxon>
        <taxon>Gnathostomatoidea</taxon>
        <taxon>Gnathostomatidae</taxon>
        <taxon>Gnathostoma</taxon>
    </lineage>
</organism>
<comment type="similarity">
    <text evidence="4">Belongs to the RING-Cys relay (RCR) family.</text>
</comment>
<dbReference type="PROSITE" id="PS50089">
    <property type="entry name" value="ZF_RING_2"/>
    <property type="match status" value="1"/>
</dbReference>
<keyword evidence="10" id="KW-0833">Ubl conjugation pathway</keyword>
<comment type="caution">
    <text evidence="18">The sequence shown here is derived from an EMBL/GenBank/DDBJ whole genome shotgun (WGS) entry which is preliminary data.</text>
</comment>
<evidence type="ECO:0000256" key="14">
    <source>
        <dbReference type="SAM" id="MobiDB-lite"/>
    </source>
</evidence>
<evidence type="ECO:0000256" key="13">
    <source>
        <dbReference type="PROSITE-ProRule" id="PRU00024"/>
    </source>
</evidence>
<evidence type="ECO:0000259" key="15">
    <source>
        <dbReference type="PROSITE" id="PS50089"/>
    </source>
</evidence>
<evidence type="ECO:0000259" key="17">
    <source>
        <dbReference type="PROSITE" id="PS51284"/>
    </source>
</evidence>
<evidence type="ECO:0000256" key="3">
    <source>
        <dbReference type="ARBA" id="ARBA00004906"/>
    </source>
</evidence>
<feature type="compositionally biased region" description="Polar residues" evidence="14">
    <location>
        <begin position="187"/>
        <end position="197"/>
    </location>
</feature>
<dbReference type="GO" id="GO:0030424">
    <property type="term" value="C:axon"/>
    <property type="evidence" value="ECO:0007669"/>
    <property type="project" value="UniProtKB-SubCell"/>
</dbReference>
<comment type="catalytic activity">
    <reaction evidence="1">
        <text>[E2 ubiquitin-conjugating enzyme]-S-ubiquitinyl-L-cysteine + [acceptor protein]-L-threonine = [E2 ubiquitin-conjugating enzyme]-L-cysteine + [acceptor protein]-3-O-ubiquitinyl-L-threonine.</text>
        <dbReference type="EC" id="2.3.2.33"/>
    </reaction>
</comment>
<feature type="domain" description="DOC" evidence="17">
    <location>
        <begin position="199"/>
        <end position="376"/>
    </location>
</feature>
<dbReference type="Pfam" id="PF13639">
    <property type="entry name" value="zf-RING_2"/>
    <property type="match status" value="1"/>
</dbReference>
<keyword evidence="6" id="KW-0808">Transferase</keyword>
<dbReference type="GO" id="GO:0008270">
    <property type="term" value="F:zinc ion binding"/>
    <property type="evidence" value="ECO:0007669"/>
    <property type="project" value="UniProtKB-KW"/>
</dbReference>
<dbReference type="EMBL" id="JBGFUD010001600">
    <property type="protein sequence ID" value="MFH4976506.1"/>
    <property type="molecule type" value="Genomic_DNA"/>
</dbReference>